<evidence type="ECO:0000256" key="11">
    <source>
        <dbReference type="ARBA" id="ARBA00023157"/>
    </source>
</evidence>
<feature type="compositionally biased region" description="Pro residues" evidence="14">
    <location>
        <begin position="695"/>
        <end position="715"/>
    </location>
</feature>
<protein>
    <recommendedName>
        <fullName evidence="17">CFEM domain-containing protein</fullName>
    </recommendedName>
</protein>
<keyword evidence="7 15" id="KW-0812">Transmembrane</keyword>
<reference evidence="18 19" key="1">
    <citation type="submission" date="2016-06" db="EMBL/GenBank/DDBJ databases">
        <authorList>
            <person name="Kjaerup R.B."/>
            <person name="Dalgaard T.S."/>
            <person name="Juul-Madsen H.R."/>
        </authorList>
    </citation>
    <scope>NUCLEOTIDE SEQUENCE [LARGE SCALE GENOMIC DNA]</scope>
</reference>
<dbReference type="SMART" id="SM00747">
    <property type="entry name" value="CFEM"/>
    <property type="match status" value="1"/>
</dbReference>
<sequence length="967" mass="104000">MMLRGGLMCYLAIVACTSVAAVQVINPAGIETANLSSCGTTCTTRVLSSYRCTNNDTCFCSSKPLQADISACLDECPFSDQFYYSGTRAKICKTPVKSRGATLSGVAYALFGLATISTIARLVARWTRVGGHGYWWDDYAAILAYPFLVALTASQALAVQGGTGRDIWGLDLNDFKDVLYWLYIAGILWTPVVFFTKVSLVSAYLRIWNAATWFRSFCLGALVSLSLGYVVFQIVAVAQCSPTSYAWKRIEDTKLVEAHLKDAVQGSCIDQQDWLWASSAVIVVFDLIVALLPISKLLKSSMSGMEKFGVASTYVVGLVVLASGLARFAYINNISDRSNPSRYYSHFYLIAIIEANVSQICCCMPAILNYFGHGGRTRSTGRSRSNRPSRLISLFTFNSPTSPTFTGDTFETEKPPASARSRFSKSGSLDSLQRKPQTPRQFIASAFQTRSKDISRPVIPPRRFTPSPQSPFVYASDREEGDERTTPMEAVEQIPHSPGAFLPGDGFTQPSPSAAKISFDDVDTALPPPPIIRGPSPSLSLPSKREKRWSALSSIGESRRGDGHIRIEEEDEESDGAMPPPISRGPSPAMVGPIRKEKRLSGLSALRVGAGSRQEVSRTSSLRPHSSDEDSDSALPPSVARGPSPLPTSTSRQEKRSSGLRISAGSRQEDRSPSPLIFPPAAYISDSDYDSDLACPPPGISRGPSPLPGAVPAPLQPKTKRFSGLSRLTSSSRQGAQSPTKPTSSSRPRADSPPKPTHNDIAFSDSDSDSAVPAPLFNASRAPSPALVATVQSVKRHNSLRSSVTFARSDDRARSPTIFEESQRRISETVDDDAPAEPPIVPRLNSLNSAEPGQRPPSRRSSMRSSGLMHSLGLSGRSKEGRVSSPTMGMRPGSSASVGTASGWRISDGEVARAVEEGREKRISGMVGPGGGIAGRASSDLVPFARSGRGVDVGRTGEWVRRSSSRA</sequence>
<dbReference type="PANTHER" id="PTHR33048">
    <property type="entry name" value="PTH11-LIKE INTEGRAL MEMBRANE PROTEIN (AFU_ORTHOLOGUE AFUA_5G11245)"/>
    <property type="match status" value="1"/>
</dbReference>
<feature type="compositionally biased region" description="Low complexity" evidence="14">
    <location>
        <begin position="533"/>
        <end position="542"/>
    </location>
</feature>
<keyword evidence="8 16" id="KW-0732">Signal</keyword>
<evidence type="ECO:0000256" key="5">
    <source>
        <dbReference type="ARBA" id="ARBA00022525"/>
    </source>
</evidence>
<evidence type="ECO:0000256" key="1">
    <source>
        <dbReference type="ARBA" id="ARBA00004141"/>
    </source>
</evidence>
<keyword evidence="12" id="KW-0449">Lipoprotein</keyword>
<evidence type="ECO:0000256" key="2">
    <source>
        <dbReference type="ARBA" id="ARBA00004589"/>
    </source>
</evidence>
<feature type="compositionally biased region" description="Low complexity" evidence="14">
    <location>
        <begin position="738"/>
        <end position="747"/>
    </location>
</feature>
<keyword evidence="6" id="KW-0325">Glycoprotein</keyword>
<keyword evidence="9 15" id="KW-1133">Transmembrane helix</keyword>
<dbReference type="GO" id="GO:0005576">
    <property type="term" value="C:extracellular region"/>
    <property type="evidence" value="ECO:0007669"/>
    <property type="project" value="UniProtKB-SubCell"/>
</dbReference>
<comment type="similarity">
    <text evidence="13">Belongs to the SAT4 family.</text>
</comment>
<accession>A0A1X7S618</accession>
<feature type="transmembrane region" description="Helical" evidence="15">
    <location>
        <begin position="105"/>
        <end position="124"/>
    </location>
</feature>
<feature type="chain" id="PRO_5010880266" description="CFEM domain-containing protein" evidence="16">
    <location>
        <begin position="22"/>
        <end position="967"/>
    </location>
</feature>
<feature type="compositionally biased region" description="Low complexity" evidence="14">
    <location>
        <begin position="863"/>
        <end position="876"/>
    </location>
</feature>
<name>A0A1X7S618_ZYMT9</name>
<keyword evidence="11" id="KW-1015">Disulfide bond</keyword>
<feature type="transmembrane region" description="Helical" evidence="15">
    <location>
        <begin position="178"/>
        <end position="205"/>
    </location>
</feature>
<evidence type="ECO:0000256" key="9">
    <source>
        <dbReference type="ARBA" id="ARBA00022989"/>
    </source>
</evidence>
<feature type="compositionally biased region" description="Polar residues" evidence="14">
    <location>
        <begin position="726"/>
        <end position="737"/>
    </location>
</feature>
<gene>
    <name evidence="18" type="ORF">ZT3D7_G10277</name>
</gene>
<keyword evidence="10 15" id="KW-0472">Membrane</keyword>
<keyword evidence="19" id="KW-1185">Reference proteome</keyword>
<evidence type="ECO:0000313" key="19">
    <source>
        <dbReference type="Proteomes" id="UP000215127"/>
    </source>
</evidence>
<feature type="region of interest" description="Disordered" evidence="14">
    <location>
        <begin position="505"/>
        <end position="967"/>
    </location>
</feature>
<feature type="transmembrane region" description="Helical" evidence="15">
    <location>
        <begin position="310"/>
        <end position="331"/>
    </location>
</feature>
<comment type="similarity">
    <text evidence="4">Belongs to the RBT5 family.</text>
</comment>
<feature type="compositionally biased region" description="Basic and acidic residues" evidence="14">
    <location>
        <begin position="907"/>
        <end position="923"/>
    </location>
</feature>
<dbReference type="InterPro" id="IPR052337">
    <property type="entry name" value="SAT4-like"/>
</dbReference>
<evidence type="ECO:0000313" key="18">
    <source>
        <dbReference type="EMBL" id="SMQ55122.1"/>
    </source>
</evidence>
<feature type="transmembrane region" description="Helical" evidence="15">
    <location>
        <begin position="274"/>
        <end position="298"/>
    </location>
</feature>
<evidence type="ECO:0000256" key="4">
    <source>
        <dbReference type="ARBA" id="ARBA00010031"/>
    </source>
</evidence>
<feature type="transmembrane region" description="Helical" evidence="15">
    <location>
        <begin position="217"/>
        <end position="238"/>
    </location>
</feature>
<feature type="signal peptide" evidence="16">
    <location>
        <begin position="1"/>
        <end position="21"/>
    </location>
</feature>
<feature type="region of interest" description="Disordered" evidence="14">
    <location>
        <begin position="405"/>
        <end position="439"/>
    </location>
</feature>
<keyword evidence="5" id="KW-0964">Secreted</keyword>
<evidence type="ECO:0000256" key="12">
    <source>
        <dbReference type="ARBA" id="ARBA00023288"/>
    </source>
</evidence>
<dbReference type="PANTHER" id="PTHR33048:SF160">
    <property type="entry name" value="SAT4 FAMILY MEMBRANE PROTEIN"/>
    <property type="match status" value="1"/>
</dbReference>
<dbReference type="Pfam" id="PF20684">
    <property type="entry name" value="Fung_rhodopsin"/>
    <property type="match status" value="1"/>
</dbReference>
<evidence type="ECO:0000256" key="14">
    <source>
        <dbReference type="SAM" id="MobiDB-lite"/>
    </source>
</evidence>
<comment type="subcellular location">
    <subcellularLocation>
        <location evidence="2">Membrane</location>
        <topology evidence="2">Lipid-anchor</topology>
        <topology evidence="2">GPI-anchor</topology>
    </subcellularLocation>
    <subcellularLocation>
        <location evidence="1">Membrane</location>
        <topology evidence="1">Multi-pass membrane protein</topology>
    </subcellularLocation>
    <subcellularLocation>
        <location evidence="3">Secreted</location>
    </subcellularLocation>
</comment>
<evidence type="ECO:0000259" key="17">
    <source>
        <dbReference type="SMART" id="SM00747"/>
    </source>
</evidence>
<dbReference type="PROSITE" id="PS51257">
    <property type="entry name" value="PROKAR_LIPOPROTEIN"/>
    <property type="match status" value="1"/>
</dbReference>
<evidence type="ECO:0000256" key="10">
    <source>
        <dbReference type="ARBA" id="ARBA00023136"/>
    </source>
</evidence>
<evidence type="ECO:0000256" key="8">
    <source>
        <dbReference type="ARBA" id="ARBA00022729"/>
    </source>
</evidence>
<dbReference type="Proteomes" id="UP000215127">
    <property type="component" value="Chromosome 11"/>
</dbReference>
<dbReference type="InterPro" id="IPR049326">
    <property type="entry name" value="Rhodopsin_dom_fungi"/>
</dbReference>
<evidence type="ECO:0000256" key="15">
    <source>
        <dbReference type="SAM" id="Phobius"/>
    </source>
</evidence>
<feature type="compositionally biased region" description="Polar residues" evidence="14">
    <location>
        <begin position="424"/>
        <end position="439"/>
    </location>
</feature>
<organism evidence="18 19">
    <name type="scientific">Zymoseptoria tritici (strain ST99CH_3D7)</name>
    <dbReference type="NCBI Taxonomy" id="1276538"/>
    <lineage>
        <taxon>Eukaryota</taxon>
        <taxon>Fungi</taxon>
        <taxon>Dikarya</taxon>
        <taxon>Ascomycota</taxon>
        <taxon>Pezizomycotina</taxon>
        <taxon>Dothideomycetes</taxon>
        <taxon>Dothideomycetidae</taxon>
        <taxon>Mycosphaerellales</taxon>
        <taxon>Mycosphaerellaceae</taxon>
        <taxon>Zymoseptoria</taxon>
    </lineage>
</organism>
<dbReference type="InterPro" id="IPR008427">
    <property type="entry name" value="Extracellular_membr_CFEM_dom"/>
</dbReference>
<evidence type="ECO:0000256" key="7">
    <source>
        <dbReference type="ARBA" id="ARBA00022692"/>
    </source>
</evidence>
<dbReference type="EMBL" id="LT853702">
    <property type="protein sequence ID" value="SMQ55122.1"/>
    <property type="molecule type" value="Genomic_DNA"/>
</dbReference>
<dbReference type="GO" id="GO:0098552">
    <property type="term" value="C:side of membrane"/>
    <property type="evidence" value="ECO:0007669"/>
    <property type="project" value="UniProtKB-KW"/>
</dbReference>
<feature type="transmembrane region" description="Helical" evidence="15">
    <location>
        <begin position="136"/>
        <end position="158"/>
    </location>
</feature>
<proteinExistence type="inferred from homology"/>
<keyword evidence="6" id="KW-0336">GPI-anchor</keyword>
<evidence type="ECO:0000256" key="6">
    <source>
        <dbReference type="ARBA" id="ARBA00022622"/>
    </source>
</evidence>
<evidence type="ECO:0000256" key="16">
    <source>
        <dbReference type="SAM" id="SignalP"/>
    </source>
</evidence>
<feature type="domain" description="CFEM" evidence="17">
    <location>
        <begin position="31"/>
        <end position="93"/>
    </location>
</feature>
<evidence type="ECO:0000256" key="3">
    <source>
        <dbReference type="ARBA" id="ARBA00004613"/>
    </source>
</evidence>
<feature type="compositionally biased region" description="Basic and acidic residues" evidence="14">
    <location>
        <begin position="557"/>
        <end position="567"/>
    </location>
</feature>
<dbReference type="AlphaFoldDB" id="A0A1X7S618"/>
<evidence type="ECO:0000256" key="13">
    <source>
        <dbReference type="ARBA" id="ARBA00038359"/>
    </source>
</evidence>